<accession>A0ABT8UHH7</accession>
<feature type="non-terminal residue" evidence="2">
    <location>
        <position position="1"/>
    </location>
</feature>
<dbReference type="InterPro" id="IPR024590">
    <property type="entry name" value="HrpA_C"/>
</dbReference>
<comment type="caution">
    <text evidence="2">The sequence shown here is derived from an EMBL/GenBank/DDBJ whole genome shotgun (WGS) entry which is preliminary data.</text>
</comment>
<reference evidence="2" key="1">
    <citation type="submission" date="2023-07" db="EMBL/GenBank/DDBJ databases">
        <title>Mycolicibacterium sp. nov., a novel bacterial species.</title>
        <authorList>
            <person name="Cao Y."/>
        </authorList>
    </citation>
    <scope>NUCLEOTIDE SEQUENCE</scope>
    <source>
        <strain evidence="2">KC 300</strain>
    </source>
</reference>
<sequence>AMTPGVRRLLRLSAPSPAKAVERALDTRTRLVLGANPDGSLQALIEDCADAAVAALAPVPVWTRAEFAALRDRVAGALVPTTLDIVGRVQKVLAAAHDVELALPQTPSAAQADSIADIRDQLAGLLPRGFVAATGAAHLSDLTRYLTAIGRRLERLPHALNADRERMARVHAVQQAYDEVLRALAPGRAAGTDVRDVARQIQELRVSLWAQQLGTPRPVSEQRIHRAIDALI</sequence>
<evidence type="ECO:0000313" key="3">
    <source>
        <dbReference type="Proteomes" id="UP001168823"/>
    </source>
</evidence>
<gene>
    <name evidence="2" type="ORF">Q2100_16015</name>
</gene>
<evidence type="ECO:0000313" key="2">
    <source>
        <dbReference type="EMBL" id="MDO3637250.1"/>
    </source>
</evidence>
<proteinExistence type="predicted"/>
<dbReference type="RefSeq" id="WP_302914880.1">
    <property type="nucleotide sequence ID" value="NZ_JAUMSQ010000115.1"/>
</dbReference>
<evidence type="ECO:0000259" key="1">
    <source>
        <dbReference type="Pfam" id="PF11898"/>
    </source>
</evidence>
<dbReference type="EMBL" id="JAUMSQ010000115">
    <property type="protein sequence ID" value="MDO3637250.1"/>
    <property type="molecule type" value="Genomic_DNA"/>
</dbReference>
<dbReference type="Proteomes" id="UP001168823">
    <property type="component" value="Unassembled WGS sequence"/>
</dbReference>
<dbReference type="Pfam" id="PF11898">
    <property type="entry name" value="DUF3418"/>
    <property type="match status" value="1"/>
</dbReference>
<protein>
    <submittedName>
        <fullName evidence="2">DUF3418 domain-containing protein</fullName>
    </submittedName>
</protein>
<name>A0ABT8UHH7_9MYCO</name>
<keyword evidence="3" id="KW-1185">Reference proteome</keyword>
<feature type="domain" description="RNA helicase HrpA C-terminal" evidence="1">
    <location>
        <begin position="1"/>
        <end position="229"/>
    </location>
</feature>
<organism evidence="2 3">
    <name type="scientific">Mycolicibacterium arseniciresistens</name>
    <dbReference type="NCBI Taxonomy" id="3062257"/>
    <lineage>
        <taxon>Bacteria</taxon>
        <taxon>Bacillati</taxon>
        <taxon>Actinomycetota</taxon>
        <taxon>Actinomycetes</taxon>
        <taxon>Mycobacteriales</taxon>
        <taxon>Mycobacteriaceae</taxon>
        <taxon>Mycolicibacterium</taxon>
    </lineage>
</organism>